<dbReference type="GO" id="GO:0005975">
    <property type="term" value="P:carbohydrate metabolic process"/>
    <property type="evidence" value="ECO:0007669"/>
    <property type="project" value="InterPro"/>
</dbReference>
<dbReference type="Pfam" id="PF20737">
    <property type="entry name" value="Glyco_hydro127C"/>
    <property type="match status" value="1"/>
</dbReference>
<dbReference type="PANTHER" id="PTHR43465:SF2">
    <property type="entry name" value="DUF1680 DOMAIN PROTEIN (AFU_ORTHOLOGUE AFUA_1G08910)"/>
    <property type="match status" value="1"/>
</dbReference>
<dbReference type="InterPro" id="IPR012878">
    <property type="entry name" value="Beta-AFase-like_GH127_cat"/>
</dbReference>
<dbReference type="Proteomes" id="UP000234275">
    <property type="component" value="Unassembled WGS sequence"/>
</dbReference>
<dbReference type="SUPFAM" id="SSF48208">
    <property type="entry name" value="Six-hairpin glycosidases"/>
    <property type="match status" value="1"/>
</dbReference>
<dbReference type="OrthoDB" id="654211at2759"/>
<feature type="domain" description="Non-reducing end beta-L-arabinofuranosidase-like GH127 C-terminal" evidence="3">
    <location>
        <begin position="551"/>
        <end position="662"/>
    </location>
</feature>
<protein>
    <submittedName>
        <fullName evidence="4">DUF1680-domain-containing protein</fullName>
    </submittedName>
</protein>
<comment type="caution">
    <text evidence="4">The sequence shown here is derived from an EMBL/GenBank/DDBJ whole genome shotgun (WGS) entry which is preliminary data.</text>
</comment>
<dbReference type="InterPro" id="IPR049046">
    <property type="entry name" value="Beta-AFase-like_GH127_middle"/>
</dbReference>
<dbReference type="EMBL" id="MSFO01000006">
    <property type="protein sequence ID" value="PLB47394.1"/>
    <property type="molecule type" value="Genomic_DNA"/>
</dbReference>
<dbReference type="Pfam" id="PF20736">
    <property type="entry name" value="Glyco_hydro127M"/>
    <property type="match status" value="1"/>
</dbReference>
<dbReference type="AlphaFoldDB" id="A0A2I2G3E5"/>
<evidence type="ECO:0000259" key="1">
    <source>
        <dbReference type="Pfam" id="PF07944"/>
    </source>
</evidence>
<sequence>MGYPQTDFIFTSFPPGSFWGRRRDIVRKTTLIYQLQVLKHTGRYDAFRLNWHPIYSEPIGMAWPVPRHLFWDSDVAKWIESACYFLMEEQDETIDQAVKELVDMIRAAQHEDGYLNIHFSVIEPEKRWTNLRDMHELYNAGHLIEAALIHQQLYKDNRLLGPIIHYVHLIHSRFGSETGNIPGYPGHPEIELALLRLFALTHDGKSLELAEFFLRERGNPTGCEGRPFYQVEAERRGEPPFQRPAHMPHPDSSFYNQAHLPILKQDTVEGHSVRAMYLLTAVADLSRTSPKFRDDGYLARTVKLWDNMVGKKMYLTGGIGAIAQWEGFGIDYFLPQSTDEGGCYAETCAAIGVMMLAQRLLEVDLNHRYSDIMELCLYNAVLTAMSYDGKRFTYVNQLASSDVSPSKREEWFDCACCPPNMTRTFGMLGGYLWNHHVAGHNVTVDVHLYTNAELNLSEGDSSLRIRQSTKWPLDGLVKFTVDKPEHVDLTLRLRIPHWAEGYTVGFEPNLESPIVEKGYITLPNNWLSQSKHFTVNIHGFIPRLLSPHPFTNQNTVAVARGPLVYCVEDVDNPWVKDHFKSTAMHTGSKLVEERKVDLEVGDEYIAIRAIAAGSFVSLDPWDHCAAMPTPATESGSQGPRQDLVFVPYYYRANRAGRGQMRVGLKKGC</sequence>
<dbReference type="VEuPathDB" id="FungiDB:P170DRAFT_413304"/>
<accession>A0A2I2G3E5</accession>
<dbReference type="InterPro" id="IPR049049">
    <property type="entry name" value="Beta-AFase-like_GH127_C"/>
</dbReference>
<gene>
    <name evidence="4" type="ORF">P170DRAFT_413304</name>
</gene>
<dbReference type="RefSeq" id="XP_024702696.1">
    <property type="nucleotide sequence ID" value="XM_024846969.1"/>
</dbReference>
<evidence type="ECO:0000313" key="4">
    <source>
        <dbReference type="EMBL" id="PLB47394.1"/>
    </source>
</evidence>
<evidence type="ECO:0000313" key="5">
    <source>
        <dbReference type="Proteomes" id="UP000234275"/>
    </source>
</evidence>
<feature type="domain" description="Non-reducing end beta-L-arabinofuranosidase-like GH127 catalytic" evidence="1">
    <location>
        <begin position="17"/>
        <end position="425"/>
    </location>
</feature>
<dbReference type="InterPro" id="IPR049174">
    <property type="entry name" value="Beta-AFase-like"/>
</dbReference>
<dbReference type="InterPro" id="IPR008928">
    <property type="entry name" value="6-hairpin_glycosidase_sf"/>
</dbReference>
<organism evidence="4 5">
    <name type="scientific">Aspergillus steynii IBT 23096</name>
    <dbReference type="NCBI Taxonomy" id="1392250"/>
    <lineage>
        <taxon>Eukaryota</taxon>
        <taxon>Fungi</taxon>
        <taxon>Dikarya</taxon>
        <taxon>Ascomycota</taxon>
        <taxon>Pezizomycotina</taxon>
        <taxon>Eurotiomycetes</taxon>
        <taxon>Eurotiomycetidae</taxon>
        <taxon>Eurotiales</taxon>
        <taxon>Aspergillaceae</taxon>
        <taxon>Aspergillus</taxon>
        <taxon>Aspergillus subgen. Circumdati</taxon>
    </lineage>
</organism>
<keyword evidence="5" id="KW-1185">Reference proteome</keyword>
<evidence type="ECO:0000259" key="3">
    <source>
        <dbReference type="Pfam" id="PF20737"/>
    </source>
</evidence>
<dbReference type="PANTHER" id="PTHR43465">
    <property type="entry name" value="DUF1680 DOMAIN PROTEIN (AFU_ORTHOLOGUE AFUA_1G08910)"/>
    <property type="match status" value="1"/>
</dbReference>
<proteinExistence type="predicted"/>
<dbReference type="Pfam" id="PF07944">
    <property type="entry name" value="Beta-AFase-like_GH127_cat"/>
    <property type="match status" value="1"/>
</dbReference>
<feature type="domain" description="Non-reducing end beta-L-arabinofuranosidase-like GH127 middle" evidence="2">
    <location>
        <begin position="443"/>
        <end position="528"/>
    </location>
</feature>
<dbReference type="GeneID" id="36554668"/>
<reference evidence="4 5" key="1">
    <citation type="submission" date="2016-12" db="EMBL/GenBank/DDBJ databases">
        <title>The genomes of Aspergillus section Nigri reveals drivers in fungal speciation.</title>
        <authorList>
            <consortium name="DOE Joint Genome Institute"/>
            <person name="Vesth T.C."/>
            <person name="Nybo J."/>
            <person name="Theobald S."/>
            <person name="Brandl J."/>
            <person name="Frisvad J.C."/>
            <person name="Nielsen K.F."/>
            <person name="Lyhne E.K."/>
            <person name="Kogle M.E."/>
            <person name="Kuo A."/>
            <person name="Riley R."/>
            <person name="Clum A."/>
            <person name="Nolan M."/>
            <person name="Lipzen A."/>
            <person name="Salamov A."/>
            <person name="Henrissat B."/>
            <person name="Wiebenga A."/>
            <person name="De Vries R.P."/>
            <person name="Grigoriev I.V."/>
            <person name="Mortensen U.H."/>
            <person name="Andersen M.R."/>
            <person name="Baker S.E."/>
        </authorList>
    </citation>
    <scope>NUCLEOTIDE SEQUENCE [LARGE SCALE GENOMIC DNA]</scope>
    <source>
        <strain evidence="4 5">IBT 23096</strain>
    </source>
</reference>
<dbReference type="STRING" id="1392250.A0A2I2G3E5"/>
<name>A0A2I2G3E5_9EURO</name>
<evidence type="ECO:0000259" key="2">
    <source>
        <dbReference type="Pfam" id="PF20736"/>
    </source>
</evidence>